<reference evidence="1" key="1">
    <citation type="submission" date="2020-02" db="EMBL/GenBank/DDBJ databases">
        <authorList>
            <person name="Meier V. D."/>
        </authorList>
    </citation>
    <scope>NUCLEOTIDE SEQUENCE</scope>
    <source>
        <strain evidence="1">AVDCRST_MAG55</strain>
    </source>
</reference>
<feature type="non-terminal residue" evidence="1">
    <location>
        <position position="42"/>
    </location>
</feature>
<gene>
    <name evidence="1" type="ORF">AVDCRST_MAG55-741</name>
</gene>
<name>A0A6J4NZZ8_9ACTN</name>
<dbReference type="AlphaFoldDB" id="A0A6J4NZZ8"/>
<sequence>CCVEIPVHLFLLLWSLSSRSHRGWCTFRDRSRRPAPCCGAKL</sequence>
<protein>
    <submittedName>
        <fullName evidence="1">Uncharacterized protein</fullName>
    </submittedName>
</protein>
<evidence type="ECO:0000313" key="1">
    <source>
        <dbReference type="EMBL" id="CAA9402205.1"/>
    </source>
</evidence>
<proteinExistence type="predicted"/>
<feature type="non-terminal residue" evidence="1">
    <location>
        <position position="1"/>
    </location>
</feature>
<dbReference type="EMBL" id="CADCUZ010000030">
    <property type="protein sequence ID" value="CAA9402205.1"/>
    <property type="molecule type" value="Genomic_DNA"/>
</dbReference>
<accession>A0A6J4NZZ8</accession>
<organism evidence="1">
    <name type="scientific">uncultured Rubrobacteraceae bacterium</name>
    <dbReference type="NCBI Taxonomy" id="349277"/>
    <lineage>
        <taxon>Bacteria</taxon>
        <taxon>Bacillati</taxon>
        <taxon>Actinomycetota</taxon>
        <taxon>Rubrobacteria</taxon>
        <taxon>Rubrobacterales</taxon>
        <taxon>Rubrobacteraceae</taxon>
        <taxon>environmental samples</taxon>
    </lineage>
</organism>